<dbReference type="Proteomes" id="UP000298030">
    <property type="component" value="Unassembled WGS sequence"/>
</dbReference>
<dbReference type="AlphaFoldDB" id="A0A4Y7TCE9"/>
<dbReference type="CDD" id="cd07960">
    <property type="entry name" value="Anticodon_Ia_Ile_BEm"/>
    <property type="match status" value="1"/>
</dbReference>
<dbReference type="PANTHER" id="PTHR42765">
    <property type="entry name" value="SOLEUCYL-TRNA SYNTHETASE"/>
    <property type="match status" value="1"/>
</dbReference>
<dbReference type="InterPro" id="IPR009008">
    <property type="entry name" value="Val/Leu/Ile-tRNA-synth_edit"/>
</dbReference>
<dbReference type="SUPFAM" id="SSF47323">
    <property type="entry name" value="Anticodon-binding domain of a subclass of class I aminoacyl-tRNA synthetases"/>
    <property type="match status" value="1"/>
</dbReference>
<feature type="domain" description="Aminoacyl-tRNA synthetase class Ia" evidence="13">
    <location>
        <begin position="76"/>
        <end position="728"/>
    </location>
</feature>
<evidence type="ECO:0000256" key="11">
    <source>
        <dbReference type="ARBA" id="ARBA00068280"/>
    </source>
</evidence>
<dbReference type="Pfam" id="PF00133">
    <property type="entry name" value="tRNA-synt_1"/>
    <property type="match status" value="1"/>
</dbReference>
<dbReference type="GO" id="GO:0002161">
    <property type="term" value="F:aminoacyl-tRNA deacylase activity"/>
    <property type="evidence" value="ECO:0007669"/>
    <property type="project" value="InterPro"/>
</dbReference>
<evidence type="ECO:0000256" key="1">
    <source>
        <dbReference type="ARBA" id="ARBA00004173"/>
    </source>
</evidence>
<dbReference type="Pfam" id="PF08264">
    <property type="entry name" value="Anticodon_1"/>
    <property type="match status" value="1"/>
</dbReference>
<dbReference type="InterPro" id="IPR014729">
    <property type="entry name" value="Rossmann-like_a/b/a_fold"/>
</dbReference>
<keyword evidence="16" id="KW-1185">Reference proteome</keyword>
<evidence type="ECO:0000256" key="2">
    <source>
        <dbReference type="ARBA" id="ARBA00005594"/>
    </source>
</evidence>
<comment type="catalytic activity">
    <reaction evidence="10">
        <text>tRNA(Ile) + L-isoleucine + ATP = L-isoleucyl-tRNA(Ile) + AMP + diphosphate</text>
        <dbReference type="Rhea" id="RHEA:11060"/>
        <dbReference type="Rhea" id="RHEA-COMP:9666"/>
        <dbReference type="Rhea" id="RHEA-COMP:9695"/>
        <dbReference type="ChEBI" id="CHEBI:30616"/>
        <dbReference type="ChEBI" id="CHEBI:33019"/>
        <dbReference type="ChEBI" id="CHEBI:58045"/>
        <dbReference type="ChEBI" id="CHEBI:78442"/>
        <dbReference type="ChEBI" id="CHEBI:78528"/>
        <dbReference type="ChEBI" id="CHEBI:456215"/>
        <dbReference type="EC" id="6.1.1.5"/>
    </reaction>
</comment>
<evidence type="ECO:0000259" key="14">
    <source>
        <dbReference type="Pfam" id="PF08264"/>
    </source>
</evidence>
<evidence type="ECO:0000256" key="7">
    <source>
        <dbReference type="ARBA" id="ARBA00022917"/>
    </source>
</evidence>
<dbReference type="GO" id="GO:0005739">
    <property type="term" value="C:mitochondrion"/>
    <property type="evidence" value="ECO:0007669"/>
    <property type="project" value="UniProtKB-SubCell"/>
</dbReference>
<dbReference type="SUPFAM" id="SSF52374">
    <property type="entry name" value="Nucleotidylyl transferase"/>
    <property type="match status" value="1"/>
</dbReference>
<sequence length="1030" mass="114525">MLRGTSCPSLRTWLCGSIGHGRRYYAAEALDAQATAKAKADSKAFAKTLQLPNTPFPLFANAKEVEDKYRQLTCDKLYKWQWKNNKGPLFVFHDGPPYANGDLHMGHALNKVLKDMINRFHLLQGRRVHYVPGWDCHGLPIENKTLKDLKKHVSQLSSAEIRAACQATASKEVESQKAQFKPLGVMADWDSRERTYRTLDHQYEMRQLRIFQKMVEKGLIYRHYRPVHYSPSSLSALAEAELVYKDDHISHSVFVTFDLESSPSKTVQDLLSGGRVKLLVWTTTPWTLTANMGIAVHPELVYSLVRSEGTAYVLAQDRLEHISDVLGEVDVLAQVNGSELVGTTYYSIFGDLPGASQVLNTVLPAGHVTADSGTGLVHCAPAHGTEDYQAFRSLGPISNADQMICHVGSAGEFLESVAEVVGQDAGKVLIGKSVLKDGSKAAVDLLRDVGQLVKVKRIKHRYPYDWKTDEPIILTATSQWFANLDNIKDNAVEALQEVSFIPPVSRNRLEAFVKSRSEWCISRQRVWGVPIPALYEVTTDKAILDSPSLDHILSVLEEKGTNYWWSGPVSDFLPPAILSDLKAKGIDPADTYRKGTDTMDVWFDSGSSWSMLPEMGVGRNAEGEARRFEADVCLEGSDQHRGWFQSQLLTAIGSAPLDEKPSSPYGMVITHGMVLDEKGRKMSKSLGNIVSPLTVLYGGKDKKKEPAYGADILRFWAATVEYWRDMSIGPTVLSQSAESYRKIRNSARFCLGNMDGVAGRPEIEKVPREKLDLIERYIMHELYTLEQTALDGYSTYNFAKVANALSHFTNITLSSFYFDITKDCLYADAVDGEVRRGVVTVLNHILHSLSKVIAPILPHLAEEIHATWRNDGTSIFMSPWTPLGPEWCDETAAAQMESYMHLRTSVLSLLEQARMKKHIRSSLEAAVDIVVPEGAASSDEFVQLLNNQGVNTLKTLFIVSDANIASPPDENPVTGEWAYTGSAKVSSSAVELGIRVRPAPLHKCPRCWTFTRKEGETLCGRCSGALHRHH</sequence>
<dbReference type="EMBL" id="QPFP01000017">
    <property type="protein sequence ID" value="TEB31845.1"/>
    <property type="molecule type" value="Genomic_DNA"/>
</dbReference>
<proteinExistence type="inferred from homology"/>
<evidence type="ECO:0000256" key="8">
    <source>
        <dbReference type="ARBA" id="ARBA00023146"/>
    </source>
</evidence>
<evidence type="ECO:0000256" key="6">
    <source>
        <dbReference type="ARBA" id="ARBA00022840"/>
    </source>
</evidence>
<dbReference type="GO" id="GO:0004822">
    <property type="term" value="F:isoleucine-tRNA ligase activity"/>
    <property type="evidence" value="ECO:0007669"/>
    <property type="project" value="UniProtKB-EC"/>
</dbReference>
<keyword evidence="4 12" id="KW-0436">Ligase</keyword>
<dbReference type="SUPFAM" id="SSF50677">
    <property type="entry name" value="ValRS/IleRS/LeuRS editing domain"/>
    <property type="match status" value="1"/>
</dbReference>
<dbReference type="GO" id="GO:0032543">
    <property type="term" value="P:mitochondrial translation"/>
    <property type="evidence" value="ECO:0007669"/>
    <property type="project" value="TreeGrafter"/>
</dbReference>
<evidence type="ECO:0000256" key="4">
    <source>
        <dbReference type="ARBA" id="ARBA00022598"/>
    </source>
</evidence>
<evidence type="ECO:0000256" key="9">
    <source>
        <dbReference type="ARBA" id="ARBA00032665"/>
    </source>
</evidence>
<dbReference type="FunFam" id="3.40.50.620:FF:000111">
    <property type="entry name" value="Mitochondrial isoleucyl-tRNA synthetase"/>
    <property type="match status" value="1"/>
</dbReference>
<dbReference type="Gene3D" id="3.90.740.10">
    <property type="entry name" value="Valyl/Leucyl/Isoleucyl-tRNA synthetase, editing domain"/>
    <property type="match status" value="1"/>
</dbReference>
<dbReference type="InterPro" id="IPR023585">
    <property type="entry name" value="Ile-tRNA-ligase_type1"/>
</dbReference>
<feature type="domain" description="Methionyl/Valyl/Leucyl/Isoleucyl-tRNA synthetase anticodon-binding" evidence="14">
    <location>
        <begin position="775"/>
        <end position="927"/>
    </location>
</feature>
<evidence type="ECO:0000313" key="15">
    <source>
        <dbReference type="EMBL" id="TEB31845.1"/>
    </source>
</evidence>
<gene>
    <name evidence="15" type="ORF">FA13DRAFT_1628824</name>
</gene>
<dbReference type="Gene3D" id="1.10.730.20">
    <property type="match status" value="1"/>
</dbReference>
<dbReference type="GO" id="GO:0000049">
    <property type="term" value="F:tRNA binding"/>
    <property type="evidence" value="ECO:0007669"/>
    <property type="project" value="InterPro"/>
</dbReference>
<keyword evidence="7 12" id="KW-0648">Protein biosynthesis</keyword>
<dbReference type="HAMAP" id="MF_02002">
    <property type="entry name" value="Ile_tRNA_synth_type1"/>
    <property type="match status" value="1"/>
</dbReference>
<organism evidence="15 16">
    <name type="scientific">Coprinellus micaceus</name>
    <name type="common">Glistening ink-cap mushroom</name>
    <name type="synonym">Coprinus micaceus</name>
    <dbReference type="NCBI Taxonomy" id="71717"/>
    <lineage>
        <taxon>Eukaryota</taxon>
        <taxon>Fungi</taxon>
        <taxon>Dikarya</taxon>
        <taxon>Basidiomycota</taxon>
        <taxon>Agaricomycotina</taxon>
        <taxon>Agaricomycetes</taxon>
        <taxon>Agaricomycetidae</taxon>
        <taxon>Agaricales</taxon>
        <taxon>Agaricineae</taxon>
        <taxon>Psathyrellaceae</taxon>
        <taxon>Coprinellus</taxon>
    </lineage>
</organism>
<keyword evidence="8 12" id="KW-0030">Aminoacyl-tRNA synthetase</keyword>
<dbReference type="NCBIfam" id="TIGR00392">
    <property type="entry name" value="ileS"/>
    <property type="match status" value="1"/>
</dbReference>
<comment type="caution">
    <text evidence="15">The sequence shown here is derived from an EMBL/GenBank/DDBJ whole genome shotgun (WGS) entry which is preliminary data.</text>
</comment>
<dbReference type="GO" id="GO:0006428">
    <property type="term" value="P:isoleucyl-tRNA aminoacylation"/>
    <property type="evidence" value="ECO:0007669"/>
    <property type="project" value="InterPro"/>
</dbReference>
<dbReference type="InterPro" id="IPR001412">
    <property type="entry name" value="aa-tRNA-synth_I_CS"/>
</dbReference>
<dbReference type="GO" id="GO:0005524">
    <property type="term" value="F:ATP binding"/>
    <property type="evidence" value="ECO:0007669"/>
    <property type="project" value="UniProtKB-KW"/>
</dbReference>
<dbReference type="PROSITE" id="PS00178">
    <property type="entry name" value="AA_TRNA_LIGASE_I"/>
    <property type="match status" value="1"/>
</dbReference>
<dbReference type="PANTHER" id="PTHR42765:SF1">
    <property type="entry name" value="ISOLEUCINE--TRNA LIGASE, MITOCHONDRIAL"/>
    <property type="match status" value="1"/>
</dbReference>
<dbReference type="InterPro" id="IPR033708">
    <property type="entry name" value="Anticodon_Ile_BEm"/>
</dbReference>
<keyword evidence="5 12" id="KW-0547">Nucleotide-binding</keyword>
<dbReference type="STRING" id="71717.A0A4Y7TCE9"/>
<reference evidence="15 16" key="1">
    <citation type="journal article" date="2019" name="Nat. Ecol. Evol.">
        <title>Megaphylogeny resolves global patterns of mushroom evolution.</title>
        <authorList>
            <person name="Varga T."/>
            <person name="Krizsan K."/>
            <person name="Foldi C."/>
            <person name="Dima B."/>
            <person name="Sanchez-Garcia M."/>
            <person name="Sanchez-Ramirez S."/>
            <person name="Szollosi G.J."/>
            <person name="Szarkandi J.G."/>
            <person name="Papp V."/>
            <person name="Albert L."/>
            <person name="Andreopoulos W."/>
            <person name="Angelini C."/>
            <person name="Antonin V."/>
            <person name="Barry K.W."/>
            <person name="Bougher N.L."/>
            <person name="Buchanan P."/>
            <person name="Buyck B."/>
            <person name="Bense V."/>
            <person name="Catcheside P."/>
            <person name="Chovatia M."/>
            <person name="Cooper J."/>
            <person name="Damon W."/>
            <person name="Desjardin D."/>
            <person name="Finy P."/>
            <person name="Geml J."/>
            <person name="Haridas S."/>
            <person name="Hughes K."/>
            <person name="Justo A."/>
            <person name="Karasinski D."/>
            <person name="Kautmanova I."/>
            <person name="Kiss B."/>
            <person name="Kocsube S."/>
            <person name="Kotiranta H."/>
            <person name="LaButti K.M."/>
            <person name="Lechner B.E."/>
            <person name="Liimatainen K."/>
            <person name="Lipzen A."/>
            <person name="Lukacs Z."/>
            <person name="Mihaltcheva S."/>
            <person name="Morgado L.N."/>
            <person name="Niskanen T."/>
            <person name="Noordeloos M.E."/>
            <person name="Ohm R.A."/>
            <person name="Ortiz-Santana B."/>
            <person name="Ovrebo C."/>
            <person name="Racz N."/>
            <person name="Riley R."/>
            <person name="Savchenko A."/>
            <person name="Shiryaev A."/>
            <person name="Soop K."/>
            <person name="Spirin V."/>
            <person name="Szebenyi C."/>
            <person name="Tomsovsky M."/>
            <person name="Tulloss R.E."/>
            <person name="Uehling J."/>
            <person name="Grigoriev I.V."/>
            <person name="Vagvolgyi C."/>
            <person name="Papp T."/>
            <person name="Martin F.M."/>
            <person name="Miettinen O."/>
            <person name="Hibbett D.S."/>
            <person name="Nagy L.G."/>
        </authorList>
    </citation>
    <scope>NUCLEOTIDE SEQUENCE [LARGE SCALE GENOMIC DNA]</scope>
    <source>
        <strain evidence="15 16">FP101781</strain>
    </source>
</reference>
<evidence type="ECO:0000313" key="16">
    <source>
        <dbReference type="Proteomes" id="UP000298030"/>
    </source>
</evidence>
<dbReference type="PRINTS" id="PR00984">
    <property type="entry name" value="TRNASYNTHILE"/>
</dbReference>
<dbReference type="EC" id="6.1.1.5" evidence="3"/>
<dbReference type="InterPro" id="IPR002301">
    <property type="entry name" value="Ile-tRNA-ligase"/>
</dbReference>
<dbReference type="Gene3D" id="1.10.10.830">
    <property type="entry name" value="Ile-tRNA synthetase CP2 domain-like"/>
    <property type="match status" value="1"/>
</dbReference>
<evidence type="ECO:0000256" key="12">
    <source>
        <dbReference type="RuleBase" id="RU363035"/>
    </source>
</evidence>
<protein>
    <recommendedName>
        <fullName evidence="11">Isoleucine--tRNA ligase, mitochondrial</fullName>
        <ecNumber evidence="3">6.1.1.5</ecNumber>
    </recommendedName>
    <alternativeName>
        <fullName evidence="9">Isoleucyl-tRNA synthetase</fullName>
    </alternativeName>
</protein>
<dbReference type="InterPro" id="IPR009080">
    <property type="entry name" value="tRNAsynth_Ia_anticodon-bd"/>
</dbReference>
<dbReference type="InterPro" id="IPR050081">
    <property type="entry name" value="Ile-tRNA_ligase"/>
</dbReference>
<name>A0A4Y7TCE9_COPMI</name>
<evidence type="ECO:0000259" key="13">
    <source>
        <dbReference type="Pfam" id="PF00133"/>
    </source>
</evidence>
<dbReference type="Gene3D" id="3.40.50.620">
    <property type="entry name" value="HUPs"/>
    <property type="match status" value="2"/>
</dbReference>
<evidence type="ECO:0000256" key="10">
    <source>
        <dbReference type="ARBA" id="ARBA00048359"/>
    </source>
</evidence>
<keyword evidence="6 12" id="KW-0067">ATP-binding</keyword>
<dbReference type="InterPro" id="IPR002300">
    <property type="entry name" value="aa-tRNA-synth_Ia"/>
</dbReference>
<comment type="similarity">
    <text evidence="2 12">Belongs to the class-I aminoacyl-tRNA synthetase family.</text>
</comment>
<dbReference type="InterPro" id="IPR013155">
    <property type="entry name" value="M/V/L/I-tRNA-synth_anticd-bd"/>
</dbReference>
<accession>A0A4Y7TCE9</accession>
<dbReference type="OrthoDB" id="10264412at2759"/>
<evidence type="ECO:0000256" key="3">
    <source>
        <dbReference type="ARBA" id="ARBA00013165"/>
    </source>
</evidence>
<comment type="subcellular location">
    <subcellularLocation>
        <location evidence="1">Mitochondrion</location>
    </subcellularLocation>
</comment>
<evidence type="ECO:0000256" key="5">
    <source>
        <dbReference type="ARBA" id="ARBA00022741"/>
    </source>
</evidence>